<keyword evidence="2" id="KW-1185">Reference proteome</keyword>
<dbReference type="Gene3D" id="3.40.50.2000">
    <property type="entry name" value="Glycogen Phosphorylase B"/>
    <property type="match status" value="1"/>
</dbReference>
<dbReference type="Pfam" id="PF13692">
    <property type="entry name" value="Glyco_trans_1_4"/>
    <property type="match status" value="1"/>
</dbReference>
<proteinExistence type="predicted"/>
<gene>
    <name evidence="1" type="ORF">ACFFSA_29890</name>
</gene>
<organism evidence="1 2">
    <name type="scientific">Nonomuraea helvata</name>
    <dbReference type="NCBI Taxonomy" id="37484"/>
    <lineage>
        <taxon>Bacteria</taxon>
        <taxon>Bacillati</taxon>
        <taxon>Actinomycetota</taxon>
        <taxon>Actinomycetes</taxon>
        <taxon>Streptosporangiales</taxon>
        <taxon>Streptosporangiaceae</taxon>
        <taxon>Nonomuraea</taxon>
    </lineage>
</organism>
<name>A0ABV5S6L0_9ACTN</name>
<dbReference type="GO" id="GO:0016757">
    <property type="term" value="F:glycosyltransferase activity"/>
    <property type="evidence" value="ECO:0007669"/>
    <property type="project" value="UniProtKB-KW"/>
</dbReference>
<keyword evidence="1" id="KW-0808">Transferase</keyword>
<sequence length="370" mass="41812">MNFHEIKIADLRRGNITENRIFHTNIWFKSFNNARYTALLPILERVDSLMLRCTDRRIMRGVQFRTLNRSIGVHGRLLFQLAARRYRYGFITNTKHIPFAMFPVVVDMDDPYFTDDEVRILRSSRQITALVVTNQAAADRYRELGVTCPINVIGHGLRTVEPDPGLVEEVQRRKRPEELTVGYAAAWHLCDRDRGADPMYNVTHLVEELWPGVVAACPQARLWLVGSVSKVLARMLAGRTDIEVVGHVPAEHVPAYLAAFDVGLYPRRIQHERSSVKVAQYLGCGVPVIGYRAVPTELISGTGSGLIVESPEEFRGALVRLLRDPALRAEQSARARAAARQVSWDVLGERYQALLDDMLPRKAGLGLPRR</sequence>
<dbReference type="PANTHER" id="PTHR12526:SF636">
    <property type="entry name" value="BLL3647 PROTEIN"/>
    <property type="match status" value="1"/>
</dbReference>
<dbReference type="EC" id="2.4.-.-" evidence="1"/>
<comment type="caution">
    <text evidence="1">The sequence shown here is derived from an EMBL/GenBank/DDBJ whole genome shotgun (WGS) entry which is preliminary data.</text>
</comment>
<protein>
    <submittedName>
        <fullName evidence="1">Glycosyltransferase family 4 protein</fullName>
        <ecNumber evidence="1">2.4.-.-</ecNumber>
    </submittedName>
</protein>
<dbReference type="SUPFAM" id="SSF53756">
    <property type="entry name" value="UDP-Glycosyltransferase/glycogen phosphorylase"/>
    <property type="match status" value="1"/>
</dbReference>
<dbReference type="Proteomes" id="UP001589532">
    <property type="component" value="Unassembled WGS sequence"/>
</dbReference>
<dbReference type="RefSeq" id="WP_345001337.1">
    <property type="nucleotide sequence ID" value="NZ_BAAAXV010000009.1"/>
</dbReference>
<accession>A0ABV5S6L0</accession>
<keyword evidence="1" id="KW-0328">Glycosyltransferase</keyword>
<evidence type="ECO:0000313" key="1">
    <source>
        <dbReference type="EMBL" id="MFB9627317.1"/>
    </source>
</evidence>
<dbReference type="EMBL" id="JBHMBW010000029">
    <property type="protein sequence ID" value="MFB9627317.1"/>
    <property type="molecule type" value="Genomic_DNA"/>
</dbReference>
<evidence type="ECO:0000313" key="2">
    <source>
        <dbReference type="Proteomes" id="UP001589532"/>
    </source>
</evidence>
<reference evidence="1 2" key="1">
    <citation type="submission" date="2024-09" db="EMBL/GenBank/DDBJ databases">
        <authorList>
            <person name="Sun Q."/>
            <person name="Mori K."/>
        </authorList>
    </citation>
    <scope>NUCLEOTIDE SEQUENCE [LARGE SCALE GENOMIC DNA]</scope>
    <source>
        <strain evidence="1 2">JCM 3143</strain>
    </source>
</reference>
<dbReference type="PANTHER" id="PTHR12526">
    <property type="entry name" value="GLYCOSYLTRANSFERASE"/>
    <property type="match status" value="1"/>
</dbReference>
<dbReference type="CDD" id="cd03801">
    <property type="entry name" value="GT4_PimA-like"/>
    <property type="match status" value="1"/>
</dbReference>